<dbReference type="Pfam" id="PF00168">
    <property type="entry name" value="C2"/>
    <property type="match status" value="1"/>
</dbReference>
<name>A0A8J2LF61_9HEXA</name>
<evidence type="ECO:0000256" key="1">
    <source>
        <dbReference type="ARBA" id="ARBA00022723"/>
    </source>
</evidence>
<feature type="chain" id="PRO_5035312869" description="C2 domain-containing protein" evidence="3">
    <location>
        <begin position="21"/>
        <end position="121"/>
    </location>
</feature>
<dbReference type="CDD" id="cd00030">
    <property type="entry name" value="C2"/>
    <property type="match status" value="1"/>
</dbReference>
<proteinExistence type="predicted"/>
<evidence type="ECO:0000313" key="5">
    <source>
        <dbReference type="EMBL" id="CAG7834857.1"/>
    </source>
</evidence>
<evidence type="ECO:0000313" key="6">
    <source>
        <dbReference type="Proteomes" id="UP000708208"/>
    </source>
</evidence>
<sequence>MKTSFGPLVLAVMYLAVAKSDTRVDFVLSARDLPNMDIFDGAPDPYVIVFYASRSNESYTKVAQTSYISDENNPDWPDVFSFNLTGAFSQQKIQIDIYDSDYDADDYIGSAEFLLRDIVPS</sequence>
<dbReference type="GO" id="GO:0005509">
    <property type="term" value="F:calcium ion binding"/>
    <property type="evidence" value="ECO:0007669"/>
    <property type="project" value="TreeGrafter"/>
</dbReference>
<evidence type="ECO:0000256" key="3">
    <source>
        <dbReference type="SAM" id="SignalP"/>
    </source>
</evidence>
<comment type="caution">
    <text evidence="5">The sequence shown here is derived from an EMBL/GenBank/DDBJ whole genome shotgun (WGS) entry which is preliminary data.</text>
</comment>
<evidence type="ECO:0000256" key="2">
    <source>
        <dbReference type="ARBA" id="ARBA00022837"/>
    </source>
</evidence>
<feature type="non-terminal residue" evidence="5">
    <location>
        <position position="121"/>
    </location>
</feature>
<dbReference type="AlphaFoldDB" id="A0A8J2LF61"/>
<feature type="domain" description="C2" evidence="4">
    <location>
        <begin position="4"/>
        <end position="121"/>
    </location>
</feature>
<accession>A0A8J2LF61</accession>
<dbReference type="InterPro" id="IPR000008">
    <property type="entry name" value="C2_dom"/>
</dbReference>
<reference evidence="5" key="1">
    <citation type="submission" date="2021-06" db="EMBL/GenBank/DDBJ databases">
        <authorList>
            <person name="Hodson N. C."/>
            <person name="Mongue J. A."/>
            <person name="Jaron S. K."/>
        </authorList>
    </citation>
    <scope>NUCLEOTIDE SEQUENCE</scope>
</reference>
<dbReference type="PANTHER" id="PTHR45911">
    <property type="entry name" value="C2 DOMAIN-CONTAINING PROTEIN"/>
    <property type="match status" value="1"/>
</dbReference>
<keyword evidence="2" id="KW-0106">Calcium</keyword>
<feature type="signal peptide" evidence="3">
    <location>
        <begin position="1"/>
        <end position="20"/>
    </location>
</feature>
<dbReference type="GO" id="GO:0016020">
    <property type="term" value="C:membrane"/>
    <property type="evidence" value="ECO:0007669"/>
    <property type="project" value="TreeGrafter"/>
</dbReference>
<dbReference type="PROSITE" id="PS50004">
    <property type="entry name" value="C2"/>
    <property type="match status" value="1"/>
</dbReference>
<evidence type="ECO:0000259" key="4">
    <source>
        <dbReference type="PROSITE" id="PS50004"/>
    </source>
</evidence>
<protein>
    <recommendedName>
        <fullName evidence="4">C2 domain-containing protein</fullName>
    </recommendedName>
</protein>
<keyword evidence="1" id="KW-0479">Metal-binding</keyword>
<keyword evidence="3" id="KW-0732">Signal</keyword>
<keyword evidence="6" id="KW-1185">Reference proteome</keyword>
<dbReference type="SMART" id="SM00239">
    <property type="entry name" value="C2"/>
    <property type="match status" value="1"/>
</dbReference>
<dbReference type="Proteomes" id="UP000708208">
    <property type="component" value="Unassembled WGS sequence"/>
</dbReference>
<dbReference type="EMBL" id="CAJVCH010570413">
    <property type="protein sequence ID" value="CAG7834857.1"/>
    <property type="molecule type" value="Genomic_DNA"/>
</dbReference>
<dbReference type="PANTHER" id="PTHR45911:SF4">
    <property type="entry name" value="MULTIPLE C2 AND TRANSMEMBRANE DOMAIN-CONTAINING PROTEIN"/>
    <property type="match status" value="1"/>
</dbReference>
<organism evidence="5 6">
    <name type="scientific">Allacma fusca</name>
    <dbReference type="NCBI Taxonomy" id="39272"/>
    <lineage>
        <taxon>Eukaryota</taxon>
        <taxon>Metazoa</taxon>
        <taxon>Ecdysozoa</taxon>
        <taxon>Arthropoda</taxon>
        <taxon>Hexapoda</taxon>
        <taxon>Collembola</taxon>
        <taxon>Symphypleona</taxon>
        <taxon>Sminthuridae</taxon>
        <taxon>Allacma</taxon>
    </lineage>
</organism>
<gene>
    <name evidence="5" type="ORF">AFUS01_LOCUS44309</name>
</gene>